<sequence>MGTIGQFFVMLMETNKMVEVFKTSIDNQQESTLVGNVLYVMYPAAKINFDLADCDRILRIENSTVSVESVTKIVNALGHQCEVLV</sequence>
<reference evidence="1 2" key="1">
    <citation type="submission" date="2018-11" db="EMBL/GenBank/DDBJ databases">
        <title>Chryseotalea sanarue gen. nov., sp., nov., a member of the family Cytophagaceae, isolated from a brackish lake in Hamamatsu Japan.</title>
        <authorList>
            <person name="Maejima Y."/>
            <person name="Iino T."/>
            <person name="Muraguchi Y."/>
            <person name="Fukuda K."/>
            <person name="Ohkuma M."/>
            <person name="Moriuchi R."/>
            <person name="Dohra H."/>
            <person name="Kimbara K."/>
            <person name="Shintani M."/>
        </authorList>
    </citation>
    <scope>NUCLEOTIDE SEQUENCE [LARGE SCALE GENOMIC DNA]</scope>
    <source>
        <strain evidence="1 2">Ys</strain>
    </source>
</reference>
<gene>
    <name evidence="1" type="ORF">SanaruYs_36530</name>
</gene>
<evidence type="ECO:0000313" key="1">
    <source>
        <dbReference type="EMBL" id="GCC53409.1"/>
    </source>
</evidence>
<dbReference type="Proteomes" id="UP000288227">
    <property type="component" value="Unassembled WGS sequence"/>
</dbReference>
<dbReference type="EMBL" id="BHXQ01000007">
    <property type="protein sequence ID" value="GCC53409.1"/>
    <property type="molecule type" value="Genomic_DNA"/>
</dbReference>
<organism evidence="1 2">
    <name type="scientific">Chryseotalea sanaruensis</name>
    <dbReference type="NCBI Taxonomy" id="2482724"/>
    <lineage>
        <taxon>Bacteria</taxon>
        <taxon>Pseudomonadati</taxon>
        <taxon>Bacteroidota</taxon>
        <taxon>Cytophagia</taxon>
        <taxon>Cytophagales</taxon>
        <taxon>Chryseotaleaceae</taxon>
        <taxon>Chryseotalea</taxon>
    </lineage>
</organism>
<dbReference type="AlphaFoldDB" id="A0A401UET0"/>
<protein>
    <submittedName>
        <fullName evidence="1">Uncharacterized protein</fullName>
    </submittedName>
</protein>
<evidence type="ECO:0000313" key="2">
    <source>
        <dbReference type="Proteomes" id="UP000288227"/>
    </source>
</evidence>
<keyword evidence="2" id="KW-1185">Reference proteome</keyword>
<name>A0A401UET0_9BACT</name>
<comment type="caution">
    <text evidence="1">The sequence shown here is derived from an EMBL/GenBank/DDBJ whole genome shotgun (WGS) entry which is preliminary data.</text>
</comment>
<proteinExistence type="predicted"/>
<accession>A0A401UET0</accession>